<reference evidence="2 3" key="1">
    <citation type="submission" date="2017-02" db="EMBL/GenBank/DDBJ databases">
        <authorList>
            <person name="Peterson S.W."/>
        </authorList>
    </citation>
    <scope>NUCLEOTIDE SEQUENCE [LARGE SCALE GENOMIC DNA]</scope>
    <source>
        <strain evidence="2 3">CIP104813</strain>
    </source>
</reference>
<feature type="transmembrane region" description="Helical" evidence="1">
    <location>
        <begin position="133"/>
        <end position="152"/>
    </location>
</feature>
<protein>
    <recommendedName>
        <fullName evidence="4">DUF3995 domain-containing protein</fullName>
    </recommendedName>
</protein>
<feature type="transmembrane region" description="Helical" evidence="1">
    <location>
        <begin position="12"/>
        <end position="36"/>
    </location>
</feature>
<gene>
    <name evidence="2" type="ORF">FM110_03985</name>
</gene>
<evidence type="ECO:0000313" key="3">
    <source>
        <dbReference type="Proteomes" id="UP000195981"/>
    </source>
</evidence>
<keyword evidence="1" id="KW-1133">Transmembrane helix</keyword>
<evidence type="ECO:0000256" key="1">
    <source>
        <dbReference type="SAM" id="Phobius"/>
    </source>
</evidence>
<feature type="transmembrane region" description="Helical" evidence="1">
    <location>
        <begin position="90"/>
        <end position="113"/>
    </location>
</feature>
<keyword evidence="1" id="KW-0472">Membrane</keyword>
<keyword evidence="1" id="KW-0812">Transmembrane</keyword>
<proteinExistence type="predicted"/>
<keyword evidence="3" id="KW-1185">Reference proteome</keyword>
<dbReference type="OrthoDB" id="3732080at2"/>
<dbReference type="EMBL" id="FWFG01000035">
    <property type="protein sequence ID" value="SLM89670.1"/>
    <property type="molecule type" value="Genomic_DNA"/>
</dbReference>
<organism evidence="2 3">
    <name type="scientific">Brachybacterium nesterenkovii</name>
    <dbReference type="NCBI Taxonomy" id="47847"/>
    <lineage>
        <taxon>Bacteria</taxon>
        <taxon>Bacillati</taxon>
        <taxon>Actinomycetota</taxon>
        <taxon>Actinomycetes</taxon>
        <taxon>Micrococcales</taxon>
        <taxon>Dermabacteraceae</taxon>
        <taxon>Brachybacterium</taxon>
    </lineage>
</organism>
<feature type="transmembrane region" description="Helical" evidence="1">
    <location>
        <begin position="56"/>
        <end position="78"/>
    </location>
</feature>
<dbReference type="Pfam" id="PF13160">
    <property type="entry name" value="DUF3995"/>
    <property type="match status" value="1"/>
</dbReference>
<dbReference type="InterPro" id="IPR025058">
    <property type="entry name" value="DUF3995"/>
</dbReference>
<accession>A0A1X6WW13</accession>
<evidence type="ECO:0008006" key="4">
    <source>
        <dbReference type="Google" id="ProtNLM"/>
    </source>
</evidence>
<dbReference type="AlphaFoldDB" id="A0A1X6WW13"/>
<dbReference type="RefSeq" id="WP_087102868.1">
    <property type="nucleotide sequence ID" value="NZ_FWFG01000035.1"/>
</dbReference>
<evidence type="ECO:0000313" key="2">
    <source>
        <dbReference type="EMBL" id="SLM89670.1"/>
    </source>
</evidence>
<dbReference type="Proteomes" id="UP000195981">
    <property type="component" value="Unassembled WGS sequence"/>
</dbReference>
<sequence>MTPPPAAGAPRHVSAPLVLAAVAGIVHGAFSLYWAADGDWLLATVGQRMIEEFADARWLLVPVGLVKVTAALAPAMLAATGWPLRRLSRLVCWAGATVLLAWGGAGMVIAQLVLAGAIDGGDGFDRMGMIGHAWLWDPLFVLWGAALVVGLVRTRGSVRG</sequence>
<name>A0A1X6WW13_9MICO</name>